<feature type="domain" description="Calpain catalytic" evidence="2">
    <location>
        <begin position="104"/>
        <end position="272"/>
    </location>
</feature>
<comment type="caution">
    <text evidence="1">Lacks conserved residue(s) required for the propagation of feature annotation.</text>
</comment>
<sequence>MHSKDTSSTSQPGHIDLYAFFGALHRDKIDRDAPSEGFSRAPIEDYDDLSDFTHYSAIGKEPQPDHPPEDSEINVGAINPYALVEAVLGHKLDHSSTNVARVVSDYWPALYEKAFAMWITRSDSDRPDITQTAHGDPIKAMAQIDGREPQYYITENHDDVIGLVRYYSVNFKTISPMCAFTYASGNMFCGSNLVANHAYSVLGWSNYGDRQYIIVRNPWGVTEPRGLTSYPGLIDRVEPSFWPPASLLDGEGVLAIEAHDFREYFACIGRTK</sequence>
<dbReference type="PROSITE" id="PS50203">
    <property type="entry name" value="CALPAIN_CAT"/>
    <property type="match status" value="1"/>
</dbReference>
<gene>
    <name evidence="3" type="ORF">SUNI508_13350</name>
</gene>
<accession>A0ABR2VD93</accession>
<organism evidence="3 4">
    <name type="scientific">Seiridium unicorne</name>
    <dbReference type="NCBI Taxonomy" id="138068"/>
    <lineage>
        <taxon>Eukaryota</taxon>
        <taxon>Fungi</taxon>
        <taxon>Dikarya</taxon>
        <taxon>Ascomycota</taxon>
        <taxon>Pezizomycotina</taxon>
        <taxon>Sordariomycetes</taxon>
        <taxon>Xylariomycetidae</taxon>
        <taxon>Amphisphaeriales</taxon>
        <taxon>Sporocadaceae</taxon>
        <taxon>Seiridium</taxon>
    </lineage>
</organism>
<comment type="caution">
    <text evidence="3">The sequence shown here is derived from an EMBL/GenBank/DDBJ whole genome shotgun (WGS) entry which is preliminary data.</text>
</comment>
<dbReference type="InterPro" id="IPR001300">
    <property type="entry name" value="Peptidase_C2_calpain_cat"/>
</dbReference>
<dbReference type="Proteomes" id="UP001408356">
    <property type="component" value="Unassembled WGS sequence"/>
</dbReference>
<dbReference type="Pfam" id="PF00648">
    <property type="entry name" value="Peptidase_C2"/>
    <property type="match status" value="1"/>
</dbReference>
<dbReference type="Gene3D" id="3.90.70.10">
    <property type="entry name" value="Cysteine proteinases"/>
    <property type="match status" value="1"/>
</dbReference>
<evidence type="ECO:0000256" key="1">
    <source>
        <dbReference type="PROSITE-ProRule" id="PRU00239"/>
    </source>
</evidence>
<dbReference type="EMBL" id="JARVKF010000028">
    <property type="protein sequence ID" value="KAK9424897.1"/>
    <property type="molecule type" value="Genomic_DNA"/>
</dbReference>
<evidence type="ECO:0000259" key="2">
    <source>
        <dbReference type="PROSITE" id="PS50203"/>
    </source>
</evidence>
<keyword evidence="4" id="KW-1185">Reference proteome</keyword>
<proteinExistence type="predicted"/>
<evidence type="ECO:0000313" key="3">
    <source>
        <dbReference type="EMBL" id="KAK9424897.1"/>
    </source>
</evidence>
<name>A0ABR2VD93_9PEZI</name>
<reference evidence="3 4" key="1">
    <citation type="journal article" date="2024" name="J. Plant Pathol.">
        <title>Sequence and assembly of the genome of Seiridium unicorne, isolate CBS 538.82, causal agent of cypress canker disease.</title>
        <authorList>
            <person name="Scali E."/>
            <person name="Rocca G.D."/>
            <person name="Danti R."/>
            <person name="Garbelotto M."/>
            <person name="Barberini S."/>
            <person name="Baroncelli R."/>
            <person name="Emiliani G."/>
        </authorList>
    </citation>
    <scope>NUCLEOTIDE SEQUENCE [LARGE SCALE GENOMIC DNA]</scope>
    <source>
        <strain evidence="3 4">BM-138-508</strain>
    </source>
</reference>
<dbReference type="InterPro" id="IPR038765">
    <property type="entry name" value="Papain-like_cys_pep_sf"/>
</dbReference>
<dbReference type="SUPFAM" id="SSF54001">
    <property type="entry name" value="Cysteine proteinases"/>
    <property type="match status" value="1"/>
</dbReference>
<protein>
    <submittedName>
        <fullName evidence="3">Calpain catalytic domain-containing protein</fullName>
    </submittedName>
</protein>
<evidence type="ECO:0000313" key="4">
    <source>
        <dbReference type="Proteomes" id="UP001408356"/>
    </source>
</evidence>